<dbReference type="AlphaFoldDB" id="A0A9Y2MS42"/>
<gene>
    <name evidence="4" type="ORF">QRX50_28940</name>
</gene>
<evidence type="ECO:0000313" key="5">
    <source>
        <dbReference type="Proteomes" id="UP001236014"/>
    </source>
</evidence>
<dbReference type="EMBL" id="CP127294">
    <property type="protein sequence ID" value="WIX75533.1"/>
    <property type="molecule type" value="Genomic_DNA"/>
</dbReference>
<name>A0A9Y2MS42_9PSEU</name>
<comment type="cofactor">
    <cofactor evidence="2">
        <name>Mg(2+)</name>
        <dbReference type="ChEBI" id="CHEBI:18420"/>
    </cofactor>
</comment>
<keyword evidence="5" id="KW-1185">Reference proteome</keyword>
<dbReference type="Gene3D" id="1.10.600.10">
    <property type="entry name" value="Farnesyl Diphosphate Synthase"/>
    <property type="match status" value="1"/>
</dbReference>
<organism evidence="4 5">
    <name type="scientific">Amycolatopsis carbonis</name>
    <dbReference type="NCBI Taxonomy" id="715471"/>
    <lineage>
        <taxon>Bacteria</taxon>
        <taxon>Bacillati</taxon>
        <taxon>Actinomycetota</taxon>
        <taxon>Actinomycetes</taxon>
        <taxon>Pseudonocardiales</taxon>
        <taxon>Pseudonocardiaceae</taxon>
        <taxon>Amycolatopsis</taxon>
    </lineage>
</organism>
<dbReference type="InterPro" id="IPR034686">
    <property type="entry name" value="Terpene_cyclase-like_2"/>
</dbReference>
<feature type="compositionally biased region" description="Basic residues" evidence="3">
    <location>
        <begin position="323"/>
        <end position="338"/>
    </location>
</feature>
<evidence type="ECO:0000256" key="1">
    <source>
        <dbReference type="ARBA" id="ARBA00023239"/>
    </source>
</evidence>
<dbReference type="GO" id="GO:0010333">
    <property type="term" value="F:terpene synthase activity"/>
    <property type="evidence" value="ECO:0007669"/>
    <property type="project" value="InterPro"/>
</dbReference>
<reference evidence="4 5" key="1">
    <citation type="submission" date="2023-06" db="EMBL/GenBank/DDBJ databases">
        <authorList>
            <person name="Oyuntsetseg B."/>
            <person name="Kim S.B."/>
        </authorList>
    </citation>
    <scope>NUCLEOTIDE SEQUENCE [LARGE SCALE GENOMIC DNA]</scope>
    <source>
        <strain evidence="4 5">2-15</strain>
    </source>
</reference>
<comment type="similarity">
    <text evidence="2">Belongs to the terpene synthase family.</text>
</comment>
<sequence length="368" mass="41554">MPSSSSTAVPVIPTLWAPFPSAINPGQERAARANVDWLDRHRICASPREQAWIRASCPEGLAARGYPLAEPERLRWATDFVSLLFAIDDSYCDEGPLVNHPADLCRIVTQLQWVVNTPHARIADLTPIASGLRDLRLRLDELAHPVQVARWVATMRTYLLTQTWLAHNRSAGVVPSLNDYLLVRTESGGIKPFTAIHDVMGGYVLPERDWTSSPVTIYAEAFDLIICAENDLVSYYKEAVTGTSDRQNFVDIVMAERGCAIEEAVAEVVLLHDRTMRLYLTLRTQIEAHAGTELRRWLDTSDAWLRGEHEWSLEARRYTGRNGVRRPAHHASRHAHHGLRPEPALSRRAHLLVERARRLTQSDRNPPK</sequence>
<protein>
    <recommendedName>
        <fullName evidence="2">Terpene synthase</fullName>
        <ecNumber evidence="2">4.2.3.-</ecNumber>
    </recommendedName>
</protein>
<dbReference type="GO" id="GO:0046872">
    <property type="term" value="F:metal ion binding"/>
    <property type="evidence" value="ECO:0007669"/>
    <property type="project" value="UniProtKB-KW"/>
</dbReference>
<feature type="region of interest" description="Disordered" evidence="3">
    <location>
        <begin position="322"/>
        <end position="346"/>
    </location>
</feature>
<dbReference type="InterPro" id="IPR008949">
    <property type="entry name" value="Isoprenoid_synthase_dom_sf"/>
</dbReference>
<dbReference type="PANTHER" id="PTHR35201">
    <property type="entry name" value="TERPENE SYNTHASE"/>
    <property type="match status" value="1"/>
</dbReference>
<keyword evidence="2" id="KW-0479">Metal-binding</keyword>
<dbReference type="SFLD" id="SFLDS00005">
    <property type="entry name" value="Isoprenoid_Synthase_Type_I"/>
    <property type="match status" value="1"/>
</dbReference>
<dbReference type="SFLD" id="SFLDG01020">
    <property type="entry name" value="Terpene_Cyclase_Like_2"/>
    <property type="match status" value="1"/>
</dbReference>
<dbReference type="PANTHER" id="PTHR35201:SF4">
    <property type="entry name" value="BETA-PINACENE SYNTHASE-RELATED"/>
    <property type="match status" value="1"/>
</dbReference>
<proteinExistence type="inferred from homology"/>
<dbReference type="RefSeq" id="WP_285966303.1">
    <property type="nucleotide sequence ID" value="NZ_CP127294.1"/>
</dbReference>
<keyword evidence="1 2" id="KW-0456">Lyase</keyword>
<evidence type="ECO:0000256" key="3">
    <source>
        <dbReference type="SAM" id="MobiDB-lite"/>
    </source>
</evidence>
<evidence type="ECO:0000256" key="2">
    <source>
        <dbReference type="RuleBase" id="RU366034"/>
    </source>
</evidence>
<evidence type="ECO:0000313" key="4">
    <source>
        <dbReference type="EMBL" id="WIX75533.1"/>
    </source>
</evidence>
<dbReference type="EC" id="4.2.3.-" evidence="2"/>
<dbReference type="Pfam" id="PF19086">
    <property type="entry name" value="Terpene_syn_C_2"/>
    <property type="match status" value="1"/>
</dbReference>
<accession>A0A9Y2MS42</accession>
<dbReference type="Proteomes" id="UP001236014">
    <property type="component" value="Chromosome"/>
</dbReference>
<dbReference type="KEGG" id="acab:QRX50_28940"/>
<dbReference type="SUPFAM" id="SSF48576">
    <property type="entry name" value="Terpenoid synthases"/>
    <property type="match status" value="1"/>
</dbReference>
<keyword evidence="2" id="KW-0460">Magnesium</keyword>